<comment type="caution">
    <text evidence="5">The sequence shown here is derived from an EMBL/GenBank/DDBJ whole genome shotgun (WGS) entry which is preliminary data.</text>
</comment>
<accession>A0A662ZZT5</accession>
<dbReference type="Pfam" id="PF02801">
    <property type="entry name" value="Ketoacyl-synt_C"/>
    <property type="match status" value="1"/>
</dbReference>
<dbReference type="AlphaFoldDB" id="A0A662ZZT5"/>
<dbReference type="PANTHER" id="PTHR11712">
    <property type="entry name" value="POLYKETIDE SYNTHASE-RELATED"/>
    <property type="match status" value="1"/>
</dbReference>
<dbReference type="InterPro" id="IPR014030">
    <property type="entry name" value="Ketoacyl_synth_N"/>
</dbReference>
<dbReference type="PROSITE" id="PS52004">
    <property type="entry name" value="KS3_2"/>
    <property type="match status" value="1"/>
</dbReference>
<dbReference type="SMART" id="SM00825">
    <property type="entry name" value="PKS_KS"/>
    <property type="match status" value="1"/>
</dbReference>
<evidence type="ECO:0000256" key="1">
    <source>
        <dbReference type="ARBA" id="ARBA00008467"/>
    </source>
</evidence>
<dbReference type="PANTHER" id="PTHR11712:SF336">
    <property type="entry name" value="3-OXOACYL-[ACYL-CARRIER-PROTEIN] SYNTHASE, MITOCHONDRIAL"/>
    <property type="match status" value="1"/>
</dbReference>
<keyword evidence="5" id="KW-0012">Acyltransferase</keyword>
<dbReference type="RefSeq" id="WP_143888474.1">
    <property type="nucleotide sequence ID" value="NZ_RWHZ01000028.1"/>
</dbReference>
<keyword evidence="2 3" id="KW-0808">Transferase</keyword>
<dbReference type="GO" id="GO:0005829">
    <property type="term" value="C:cytosol"/>
    <property type="evidence" value="ECO:0007669"/>
    <property type="project" value="TreeGrafter"/>
</dbReference>
<dbReference type="Gene3D" id="3.40.47.10">
    <property type="match status" value="1"/>
</dbReference>
<dbReference type="GO" id="GO:0006633">
    <property type="term" value="P:fatty acid biosynthetic process"/>
    <property type="evidence" value="ECO:0007669"/>
    <property type="project" value="TreeGrafter"/>
</dbReference>
<dbReference type="InterPro" id="IPR014031">
    <property type="entry name" value="Ketoacyl_synth_C"/>
</dbReference>
<sequence>MEDDKIVISGMGVFTSYGRGIELLRRGLLECKRHLISLKNENTQSCNVNLIFDNTSIPNNCIEMLTLSINEALEMACLSLTGKNRTALIIGTGTGNINYFENCIFEDKDFDIDKFCCGSENLLQSIANKYSIDSVVSCISTGCSSSNYALSYASSLIKLGKCDKVICCGIETISYIVLNCFNKMNGADPTGIKPFDKKRLGSTAGAGSGVLIIEKEKDVLKRNITPLAEIGGYGYSCDGYNVIVPQPNGMQIKKAMKDAIENSNISLDEIAAVYAHGTGTKLNDSIESHALDELLGECFFTPPVVAMKGNIGHTGGASNILAACAAILSFQENLAFKTMGTESIDEDCRLNVTINSQPITNSAILINGFAFGGNNASLILKRYINEN</sequence>
<evidence type="ECO:0000313" key="6">
    <source>
        <dbReference type="Proteomes" id="UP000408523"/>
    </source>
</evidence>
<evidence type="ECO:0000256" key="2">
    <source>
        <dbReference type="ARBA" id="ARBA00022679"/>
    </source>
</evidence>
<dbReference type="GO" id="GO:0004315">
    <property type="term" value="F:3-oxoacyl-[acyl-carrier-protein] synthase activity"/>
    <property type="evidence" value="ECO:0007669"/>
    <property type="project" value="UniProtKB-EC"/>
</dbReference>
<evidence type="ECO:0000313" key="5">
    <source>
        <dbReference type="EMBL" id="TSE48455.1"/>
    </source>
</evidence>
<dbReference type="Proteomes" id="UP000408523">
    <property type="component" value="Unassembled WGS sequence"/>
</dbReference>
<protein>
    <submittedName>
        <fullName evidence="5">3-oxoacyl-(Acyl-carrier-protein) synthase 2</fullName>
        <ecNumber evidence="5">2.3.1.179</ecNumber>
    </submittedName>
</protein>
<gene>
    <name evidence="5" type="primary">fabF_5</name>
    <name evidence="5" type="ORF">EH214_02334</name>
</gene>
<comment type="similarity">
    <text evidence="1 3">Belongs to the thiolase-like superfamily. Beta-ketoacyl-ACP synthases family.</text>
</comment>
<reference evidence="5 6" key="1">
    <citation type="journal article" date="2019" name="Nat. Commun.">
        <title>Gram positive-like bacteriocins with broad spectrum anti-Bacteroidales activity encoded on mobile elements of the human gut microbiota.</title>
        <authorList>
            <person name="Bechon N."/>
            <person name="Coyne M.J.Jr."/>
            <person name="Laclare-Mceneany V."/>
            <person name="Chatzidaki-Livanis M."/>
            <person name="Ghigo J.-M."/>
            <person name="Comstock L.E."/>
        </authorList>
    </citation>
    <scope>NUCLEOTIDE SEQUENCE [LARGE SCALE GENOMIC DNA]</scope>
    <source>
        <strain evidence="5 6">CL01T12C17</strain>
    </source>
</reference>
<evidence type="ECO:0000259" key="4">
    <source>
        <dbReference type="PROSITE" id="PS52004"/>
    </source>
</evidence>
<dbReference type="InterPro" id="IPR020841">
    <property type="entry name" value="PKS_Beta-ketoAc_synthase_dom"/>
</dbReference>
<name>A0A662ZZT5_PHOVU</name>
<dbReference type="Pfam" id="PF00109">
    <property type="entry name" value="ketoacyl-synt"/>
    <property type="match status" value="1"/>
</dbReference>
<dbReference type="InterPro" id="IPR000794">
    <property type="entry name" value="Beta-ketoacyl_synthase"/>
</dbReference>
<dbReference type="SUPFAM" id="SSF53901">
    <property type="entry name" value="Thiolase-like"/>
    <property type="match status" value="2"/>
</dbReference>
<dbReference type="InterPro" id="IPR016039">
    <property type="entry name" value="Thiolase-like"/>
</dbReference>
<organism evidence="5 6">
    <name type="scientific">Phocaeicola vulgatus</name>
    <name type="common">Bacteroides vulgatus</name>
    <dbReference type="NCBI Taxonomy" id="821"/>
    <lineage>
        <taxon>Bacteria</taxon>
        <taxon>Pseudomonadati</taxon>
        <taxon>Bacteroidota</taxon>
        <taxon>Bacteroidia</taxon>
        <taxon>Bacteroidales</taxon>
        <taxon>Bacteroidaceae</taxon>
        <taxon>Phocaeicola</taxon>
    </lineage>
</organism>
<feature type="domain" description="Ketosynthase family 3 (KS3)" evidence="4">
    <location>
        <begin position="1"/>
        <end position="382"/>
    </location>
</feature>
<dbReference type="EMBL" id="RWHZ01000028">
    <property type="protein sequence ID" value="TSE48455.1"/>
    <property type="molecule type" value="Genomic_DNA"/>
</dbReference>
<dbReference type="EC" id="2.3.1.179" evidence="5"/>
<evidence type="ECO:0000256" key="3">
    <source>
        <dbReference type="RuleBase" id="RU003694"/>
    </source>
</evidence>
<proteinExistence type="inferred from homology"/>